<dbReference type="EMBL" id="HBIZ01013371">
    <property type="protein sequence ID" value="CAE0755521.1"/>
    <property type="molecule type" value="Transcribed_RNA"/>
</dbReference>
<evidence type="ECO:0000313" key="1">
    <source>
        <dbReference type="EMBL" id="CAE0755521.1"/>
    </source>
</evidence>
<organism evidence="1">
    <name type="scientific">Chrysotila carterae</name>
    <name type="common">Marine alga</name>
    <name type="synonym">Syracosphaera carterae</name>
    <dbReference type="NCBI Taxonomy" id="13221"/>
    <lineage>
        <taxon>Eukaryota</taxon>
        <taxon>Haptista</taxon>
        <taxon>Haptophyta</taxon>
        <taxon>Prymnesiophyceae</taxon>
        <taxon>Isochrysidales</taxon>
        <taxon>Isochrysidaceae</taxon>
        <taxon>Chrysotila</taxon>
    </lineage>
</organism>
<dbReference type="AlphaFoldDB" id="A0A7S4B6B2"/>
<sequence>MRFRLALKASQASCEAVRRVAVRRIEQPIIEEIGKRAGAAITPETKMITKESWAKLPICILLDLVGDSSELVPFLGEFTDLGFAPIEAGLLKALFQSNAIASIGFVEEILPFTDVIPTFTIAWCLENIWPTTLLAQKLLPAEKLAPK</sequence>
<accession>A0A7S4B6B2</accession>
<gene>
    <name evidence="1" type="ORF">PCAR00345_LOCUS8108</name>
</gene>
<proteinExistence type="predicted"/>
<protein>
    <submittedName>
        <fullName evidence="1">Uncharacterized protein</fullName>
    </submittedName>
</protein>
<reference evidence="1" key="1">
    <citation type="submission" date="2021-01" db="EMBL/GenBank/DDBJ databases">
        <authorList>
            <person name="Corre E."/>
            <person name="Pelletier E."/>
            <person name="Niang G."/>
            <person name="Scheremetjew M."/>
            <person name="Finn R."/>
            <person name="Kale V."/>
            <person name="Holt S."/>
            <person name="Cochrane G."/>
            <person name="Meng A."/>
            <person name="Brown T."/>
            <person name="Cohen L."/>
        </authorList>
    </citation>
    <scope>NUCLEOTIDE SEQUENCE</scope>
    <source>
        <strain evidence="1">CCMP645</strain>
    </source>
</reference>
<name>A0A7S4B6B2_CHRCT</name>